<name>A0A7S7SHU5_PALFE</name>
<accession>A0A7S7SHU5</accession>
<dbReference type="PROSITE" id="PS50832">
    <property type="entry name" value="S1_IF1_TYPE"/>
    <property type="match status" value="1"/>
</dbReference>
<evidence type="ECO:0000256" key="1">
    <source>
        <dbReference type="PROSITE-ProRule" id="PRU00181"/>
    </source>
</evidence>
<dbReference type="GO" id="GO:0003723">
    <property type="term" value="F:RNA binding"/>
    <property type="evidence" value="ECO:0007669"/>
    <property type="project" value="InterPro"/>
</dbReference>
<evidence type="ECO:0000313" key="4">
    <source>
        <dbReference type="Proteomes" id="UP000593892"/>
    </source>
</evidence>
<evidence type="ECO:0000259" key="2">
    <source>
        <dbReference type="PROSITE" id="PS50832"/>
    </source>
</evidence>
<dbReference type="AlphaFoldDB" id="A0A7S7SHU5"/>
<dbReference type="GO" id="GO:0003743">
    <property type="term" value="F:translation initiation factor activity"/>
    <property type="evidence" value="ECO:0007669"/>
    <property type="project" value="UniProtKB-UniRule"/>
</dbReference>
<dbReference type="EMBL" id="CP063849">
    <property type="protein sequence ID" value="QOY86302.1"/>
    <property type="molecule type" value="Genomic_DNA"/>
</dbReference>
<sequence length="58" mass="6691">MPASTYLVELADRRRVVAHLASAVQRGFVRLRLRDRVEVELTFSDPNRGRIVKVLKND</sequence>
<organism evidence="3 4">
    <name type="scientific">Paludibaculum fermentans</name>
    <dbReference type="NCBI Taxonomy" id="1473598"/>
    <lineage>
        <taxon>Bacteria</taxon>
        <taxon>Pseudomonadati</taxon>
        <taxon>Acidobacteriota</taxon>
        <taxon>Terriglobia</taxon>
        <taxon>Bryobacterales</taxon>
        <taxon>Bryobacteraceae</taxon>
        <taxon>Paludibaculum</taxon>
    </lineage>
</organism>
<reference evidence="3 4" key="1">
    <citation type="submission" date="2020-10" db="EMBL/GenBank/DDBJ databases">
        <title>Complete genome sequence of Paludibaculum fermentans P105T, a facultatively anaerobic acidobacterium capable of dissimilatory Fe(III) reduction.</title>
        <authorList>
            <person name="Dedysh S.N."/>
            <person name="Beletsky A.V."/>
            <person name="Kulichevskaya I.S."/>
            <person name="Mardanov A.V."/>
            <person name="Ravin N.V."/>
        </authorList>
    </citation>
    <scope>NUCLEOTIDE SEQUENCE [LARGE SCALE GENOMIC DNA]</scope>
    <source>
        <strain evidence="3 4">P105</strain>
    </source>
</reference>
<dbReference type="KEGG" id="pfer:IRI77_26310"/>
<keyword evidence="1" id="KW-0648">Protein biosynthesis</keyword>
<keyword evidence="1 3" id="KW-0396">Initiation factor</keyword>
<dbReference type="Gene3D" id="2.40.50.140">
    <property type="entry name" value="Nucleic acid-binding proteins"/>
    <property type="match status" value="1"/>
</dbReference>
<dbReference type="InterPro" id="IPR012340">
    <property type="entry name" value="NA-bd_OB-fold"/>
</dbReference>
<gene>
    <name evidence="3" type="primary">infA</name>
    <name evidence="3" type="ORF">IRI77_26310</name>
</gene>
<dbReference type="SUPFAM" id="SSF50249">
    <property type="entry name" value="Nucleic acid-binding proteins"/>
    <property type="match status" value="1"/>
</dbReference>
<feature type="domain" description="S1-like" evidence="2">
    <location>
        <begin position="1"/>
        <end position="56"/>
    </location>
</feature>
<dbReference type="InterPro" id="IPR006196">
    <property type="entry name" value="RNA-binding_domain_S1_IF1"/>
</dbReference>
<dbReference type="Proteomes" id="UP000593892">
    <property type="component" value="Chromosome"/>
</dbReference>
<protein>
    <submittedName>
        <fullName evidence="3">Translation initiation factor IF-1</fullName>
    </submittedName>
</protein>
<keyword evidence="4" id="KW-1185">Reference proteome</keyword>
<dbReference type="Pfam" id="PF01176">
    <property type="entry name" value="eIF-1a"/>
    <property type="match status" value="1"/>
</dbReference>
<proteinExistence type="predicted"/>
<evidence type="ECO:0000313" key="3">
    <source>
        <dbReference type="EMBL" id="QOY86302.1"/>
    </source>
</evidence>